<dbReference type="InterPro" id="IPR004358">
    <property type="entry name" value="Sig_transdc_His_kin-like_C"/>
</dbReference>
<dbReference type="InterPro" id="IPR003594">
    <property type="entry name" value="HATPase_dom"/>
</dbReference>
<feature type="modified residue" description="Phosphohistidine" evidence="19">
    <location>
        <position position="1451"/>
    </location>
</feature>
<dbReference type="Pfam" id="PF01627">
    <property type="entry name" value="Hpt"/>
    <property type="match status" value="1"/>
</dbReference>
<sequence>MLMGAPPEQRVPLFRGLLLVLLLSVAAAFAVLDVVSDMRAAEHQTRRQELLERTSAALAGQTTRSALVGAVTLLGLSEPLLKAVARGAQAPDASAALAALAVARKRFALDGAYVINADGIVVAHDTVGTRSTGLDVAFRPYFQQALQGQVSVYAAVGAQTNERGFYVAAPLYAGDTVQTPVLGAVMLKMPFDSIDSVLARTGLPSLLLSPQGVVMAATRPEWLYALAPPLTQQRMEDIARVRQFGRHFERGGASELPFAQNASQVLLNGAEHAIERHAVEWSDPNGPWSLVVLEDVSQILPLFDRLRYGSAAFVFFFLLGLLLLELLRGRARMAASRQRLKVLGTALENSPVSVVVTDAQGVIEWVNPEFERNTGYSLAEVQGRKPSLLASGKTPVQSFHEMWSAMLTGHPWKGTFINRRKDGTQYQETATLSPVLNAQGRCIGMVGLHLDVSARMEEQQRLRRSERRLKELLEQQNAIFDNAPPVLLTCDGLMRRFNPAFVALAGGTAAQLQDQPVSLLFGGAEQHAAFSARVAPQLAQGLAVREHWAVQRLDGVRMEVRISARSVQVEGFAQAALWIIEDVTEARRIEAAMRETSERLELVQGAGKMSVFDVDLRTGRCIWRQKNPGVDGIVERVFDDWLAAWKERLLPADRAPAIERMQAALQGAVTSFSDAWRLQRFEGGVHWYACTARILRNATGEAERMVGVNVDIDAYKKLEDQVAAQVQFQEVLMDTIPVPIFYKDELGRYLGFNRAYEQAFGIRREDFLGKTVQDLAHLSQEKRDCFQHDALTALHGTQAVHREVLMPYADGQMHHTLFWLQAFRRPDGAPGGVIGTFVDISEREQMQQELRRAKEVAEEATALKSNFLANMSHEIRTPMNAIIGMSHLALKSGLDARQHDYVSKIQQAGQHLMGVINGILDFSRIEAGKLQIEPRPFVLEQVLHGVVDVVSHKASAKGLELICDVAPDVPQNLLGDALRIGQILINYTSNAIKFTQQGDIGIVVRVQADQGEQVLLRFEVSDTGIGLSAEQIERLFQSFQQADASTTRRYGGTGLGLAISKSLTELMGGQVGVRSEPGQGSTFWFTVPLQRGVPARRLLPRPDLRGLRVLVVDDNLHAAAVLAEMLQAMSFDAHEAHSGAEALAALEQAAAQKKPFDLVVLDWQMPGMDGLELGRRIGEMRLPKVPRRVMVTAFGREDVLCSARQQGIEEVLIKPVSASVMFDTVMLVLGEGLAQAKAALAEPQGRPADPAFSLQGVRVLLVEDNELNQQVAQELLREVGVDVDVVVDGQQAVERACTAPYDLVLMDMQMPVMDGLEATRRLRAEPHLAHLPIVAMTANVLESERQRCLDAGMNDHLAKPIVPERLWAVLQHWIRPAAALPGAASDRDAENTVLPAAAEIDLPQGLRHAMGRPALYADTLRRFLHSQEGAAERIAAALTAGDAALALREAHTLRGLAGTVGAVAVQTCAGELEEALRAGSGRASVVPPLLDALRRALDTLLDALQLWRRQPLHAASARPGGGEDGICADAVRSLLHELQTLLQRDDPDARTFLQDNGRLLKPALGPALRDLQSPIDRFDYEGALATLNLWLDQFTGESGPPDACPPTGSCHAT</sequence>
<evidence type="ECO:0000259" key="26">
    <source>
        <dbReference type="PROSITE" id="PS50113"/>
    </source>
</evidence>
<evidence type="ECO:0000259" key="24">
    <source>
        <dbReference type="PROSITE" id="PS50110"/>
    </source>
</evidence>
<evidence type="ECO:0000256" key="6">
    <source>
        <dbReference type="ARBA" id="ARBA00022679"/>
    </source>
</evidence>
<dbReference type="InterPro" id="IPR000700">
    <property type="entry name" value="PAS-assoc_C"/>
</dbReference>
<dbReference type="EMBL" id="CP027669">
    <property type="protein sequence ID" value="AVO43259.1"/>
    <property type="molecule type" value="Genomic_DNA"/>
</dbReference>
<feature type="transmembrane region" description="Helical" evidence="22">
    <location>
        <begin position="308"/>
        <end position="327"/>
    </location>
</feature>
<organism evidence="28 29">
    <name type="scientific">Simplicispira suum</name>
    <dbReference type="NCBI Taxonomy" id="2109915"/>
    <lineage>
        <taxon>Bacteria</taxon>
        <taxon>Pseudomonadati</taxon>
        <taxon>Pseudomonadota</taxon>
        <taxon>Betaproteobacteria</taxon>
        <taxon>Burkholderiales</taxon>
        <taxon>Comamonadaceae</taxon>
        <taxon>Simplicispira</taxon>
    </lineage>
</organism>
<evidence type="ECO:0000256" key="15">
    <source>
        <dbReference type="ARBA" id="ARBA00023136"/>
    </source>
</evidence>
<dbReference type="GO" id="GO:0006355">
    <property type="term" value="P:regulation of DNA-templated transcription"/>
    <property type="evidence" value="ECO:0007669"/>
    <property type="project" value="InterPro"/>
</dbReference>
<dbReference type="InterPro" id="IPR029151">
    <property type="entry name" value="Sensor-like_sf"/>
</dbReference>
<dbReference type="InterPro" id="IPR035965">
    <property type="entry name" value="PAS-like_dom_sf"/>
</dbReference>
<dbReference type="InterPro" id="IPR005467">
    <property type="entry name" value="His_kinase_dom"/>
</dbReference>
<dbReference type="Pfam" id="PF08448">
    <property type="entry name" value="PAS_4"/>
    <property type="match status" value="1"/>
</dbReference>
<keyword evidence="14" id="KW-0843">Virulence</keyword>
<dbReference type="SMART" id="SM00091">
    <property type="entry name" value="PAS"/>
    <property type="match status" value="4"/>
</dbReference>
<evidence type="ECO:0000259" key="25">
    <source>
        <dbReference type="PROSITE" id="PS50112"/>
    </source>
</evidence>
<feature type="coiled-coil region" evidence="21">
    <location>
        <begin position="455"/>
        <end position="482"/>
    </location>
</feature>
<dbReference type="GO" id="GO:0000155">
    <property type="term" value="F:phosphorelay sensor kinase activity"/>
    <property type="evidence" value="ECO:0007669"/>
    <property type="project" value="InterPro"/>
</dbReference>
<evidence type="ECO:0000256" key="18">
    <source>
        <dbReference type="ARBA" id="ARBA00070152"/>
    </source>
</evidence>
<keyword evidence="9" id="KW-0547">Nucleotide-binding</keyword>
<dbReference type="Gene3D" id="3.40.50.2300">
    <property type="match status" value="2"/>
</dbReference>
<reference evidence="28 29" key="1">
    <citation type="submission" date="2018-03" db="EMBL/GenBank/DDBJ databases">
        <title>Genome sequencing of Simplicispira sp.</title>
        <authorList>
            <person name="Kim S.-J."/>
            <person name="Heo J."/>
            <person name="Kwon S.-W."/>
        </authorList>
    </citation>
    <scope>NUCLEOTIDE SEQUENCE [LARGE SCALE GENOMIC DNA]</scope>
    <source>
        <strain evidence="28 29">SC1-8</strain>
    </source>
</reference>
<evidence type="ECO:0000313" key="29">
    <source>
        <dbReference type="Proteomes" id="UP000239326"/>
    </source>
</evidence>
<dbReference type="SUPFAM" id="SSF55785">
    <property type="entry name" value="PYP-like sensor domain (PAS domain)"/>
    <property type="match status" value="4"/>
</dbReference>
<feature type="domain" description="PAC" evidence="26">
    <location>
        <begin position="798"/>
        <end position="852"/>
    </location>
</feature>
<dbReference type="PROSITE" id="PS50112">
    <property type="entry name" value="PAS"/>
    <property type="match status" value="2"/>
</dbReference>
<comment type="function">
    <text evidence="17">Member of the two-component regulatory system BvgS/BvgA. Phosphorylates BvgA via a four-step phosphorelay in response to environmental signals.</text>
</comment>
<keyword evidence="12 22" id="KW-1133">Transmembrane helix</keyword>
<keyword evidence="15 22" id="KW-0472">Membrane</keyword>
<keyword evidence="7 22" id="KW-0812">Transmembrane</keyword>
<dbReference type="CDD" id="cd17546">
    <property type="entry name" value="REC_hyHK_CKI1_RcsC-like"/>
    <property type="match status" value="2"/>
</dbReference>
<dbReference type="FunFam" id="3.30.565.10:FF:000010">
    <property type="entry name" value="Sensor histidine kinase RcsC"/>
    <property type="match status" value="1"/>
</dbReference>
<evidence type="ECO:0000256" key="1">
    <source>
        <dbReference type="ARBA" id="ARBA00000085"/>
    </source>
</evidence>
<dbReference type="SMART" id="SM00448">
    <property type="entry name" value="REC"/>
    <property type="match status" value="2"/>
</dbReference>
<keyword evidence="11" id="KW-0067">ATP-binding</keyword>
<dbReference type="SUPFAM" id="SSF47384">
    <property type="entry name" value="Homodimeric domain of signal transducing histidine kinase"/>
    <property type="match status" value="1"/>
</dbReference>
<keyword evidence="16" id="KW-0131">Cell cycle</keyword>
<dbReference type="PROSITE" id="PS50110">
    <property type="entry name" value="RESPONSE_REGULATORY"/>
    <property type="match status" value="2"/>
</dbReference>
<dbReference type="PRINTS" id="PR00344">
    <property type="entry name" value="BCTRLSENSOR"/>
</dbReference>
<dbReference type="SUPFAM" id="SSF103190">
    <property type="entry name" value="Sensory domain-like"/>
    <property type="match status" value="1"/>
</dbReference>
<evidence type="ECO:0000256" key="20">
    <source>
        <dbReference type="PROSITE-ProRule" id="PRU00169"/>
    </source>
</evidence>
<keyword evidence="8" id="KW-0732">Signal</keyword>
<dbReference type="SUPFAM" id="SSF55874">
    <property type="entry name" value="ATPase domain of HSP90 chaperone/DNA topoisomerase II/histidine kinase"/>
    <property type="match status" value="1"/>
</dbReference>
<evidence type="ECO:0000256" key="11">
    <source>
        <dbReference type="ARBA" id="ARBA00022840"/>
    </source>
</evidence>
<name>A0A2S0N530_9BURK</name>
<dbReference type="EC" id="2.7.13.3" evidence="3"/>
<dbReference type="CDD" id="cd00082">
    <property type="entry name" value="HisKA"/>
    <property type="match status" value="1"/>
</dbReference>
<evidence type="ECO:0000256" key="13">
    <source>
        <dbReference type="ARBA" id="ARBA00023012"/>
    </source>
</evidence>
<keyword evidence="4" id="KW-1003">Cell membrane</keyword>
<dbReference type="Pfam" id="PF00512">
    <property type="entry name" value="HisKA"/>
    <property type="match status" value="1"/>
</dbReference>
<dbReference type="Gene3D" id="3.30.450.20">
    <property type="entry name" value="PAS domain"/>
    <property type="match status" value="6"/>
</dbReference>
<feature type="domain" description="Histidine kinase" evidence="23">
    <location>
        <begin position="870"/>
        <end position="1091"/>
    </location>
</feature>
<keyword evidence="10 28" id="KW-0418">Kinase</keyword>
<evidence type="ECO:0000256" key="21">
    <source>
        <dbReference type="SAM" id="Coils"/>
    </source>
</evidence>
<dbReference type="SMART" id="SM00387">
    <property type="entry name" value="HATPase_c"/>
    <property type="match status" value="1"/>
</dbReference>
<dbReference type="GO" id="GO:0005886">
    <property type="term" value="C:plasma membrane"/>
    <property type="evidence" value="ECO:0007669"/>
    <property type="project" value="UniProtKB-SubCell"/>
</dbReference>
<dbReference type="InterPro" id="IPR008207">
    <property type="entry name" value="Sig_transdc_His_kin_Hpt_dom"/>
</dbReference>
<dbReference type="PROSITE" id="PS50894">
    <property type="entry name" value="HPT"/>
    <property type="match status" value="1"/>
</dbReference>
<dbReference type="InterPro" id="IPR013656">
    <property type="entry name" value="PAS_4"/>
</dbReference>
<evidence type="ECO:0000259" key="27">
    <source>
        <dbReference type="PROSITE" id="PS50894"/>
    </source>
</evidence>
<keyword evidence="13" id="KW-0902">Two-component regulatory system</keyword>
<feature type="domain" description="PAS" evidence="25">
    <location>
        <begin position="732"/>
        <end position="777"/>
    </location>
</feature>
<dbReference type="Pfam" id="PF13426">
    <property type="entry name" value="PAS_9"/>
    <property type="match status" value="1"/>
</dbReference>
<dbReference type="Gene3D" id="1.20.120.160">
    <property type="entry name" value="HPT domain"/>
    <property type="match status" value="1"/>
</dbReference>
<dbReference type="CDD" id="cd00130">
    <property type="entry name" value="PAS"/>
    <property type="match status" value="2"/>
</dbReference>
<dbReference type="OrthoDB" id="5290456at2"/>
<dbReference type="CDD" id="cd16922">
    <property type="entry name" value="HATPase_EvgS-ArcB-TorS-like"/>
    <property type="match status" value="1"/>
</dbReference>
<evidence type="ECO:0000256" key="22">
    <source>
        <dbReference type="SAM" id="Phobius"/>
    </source>
</evidence>
<keyword evidence="29" id="KW-1185">Reference proteome</keyword>
<dbReference type="GO" id="GO:0005524">
    <property type="term" value="F:ATP binding"/>
    <property type="evidence" value="ECO:0007669"/>
    <property type="project" value="UniProtKB-KW"/>
</dbReference>
<dbReference type="KEGG" id="simp:C6571_12945"/>
<evidence type="ECO:0000313" key="28">
    <source>
        <dbReference type="EMBL" id="AVO43259.1"/>
    </source>
</evidence>
<dbReference type="Gene3D" id="1.10.287.130">
    <property type="match status" value="1"/>
</dbReference>
<evidence type="ECO:0000256" key="16">
    <source>
        <dbReference type="ARBA" id="ARBA00023306"/>
    </source>
</evidence>
<accession>A0A2S0N530</accession>
<feature type="domain" description="PAC" evidence="26">
    <location>
        <begin position="410"/>
        <end position="464"/>
    </location>
</feature>
<evidence type="ECO:0000256" key="17">
    <source>
        <dbReference type="ARBA" id="ARBA00058004"/>
    </source>
</evidence>
<keyword evidence="21" id="KW-0175">Coiled coil</keyword>
<comment type="catalytic activity">
    <reaction evidence="1">
        <text>ATP + protein L-histidine = ADP + protein N-phospho-L-histidine.</text>
        <dbReference type="EC" id="2.7.13.3"/>
    </reaction>
</comment>
<dbReference type="InterPro" id="IPR001610">
    <property type="entry name" value="PAC"/>
</dbReference>
<evidence type="ECO:0000256" key="4">
    <source>
        <dbReference type="ARBA" id="ARBA00022475"/>
    </source>
</evidence>
<evidence type="ECO:0000256" key="9">
    <source>
        <dbReference type="ARBA" id="ARBA00022741"/>
    </source>
</evidence>
<evidence type="ECO:0000256" key="12">
    <source>
        <dbReference type="ARBA" id="ARBA00022989"/>
    </source>
</evidence>
<protein>
    <recommendedName>
        <fullName evidence="18">Virulence sensor protein BvgS</fullName>
        <ecNumber evidence="3">2.7.13.3</ecNumber>
    </recommendedName>
</protein>
<dbReference type="SUPFAM" id="SSF47226">
    <property type="entry name" value="Histidine-containing phosphotransfer domain, HPT domain"/>
    <property type="match status" value="1"/>
</dbReference>
<dbReference type="SMART" id="SM00388">
    <property type="entry name" value="HisKA"/>
    <property type="match status" value="1"/>
</dbReference>
<feature type="domain" description="Response regulatory" evidence="24">
    <location>
        <begin position="1258"/>
        <end position="1374"/>
    </location>
</feature>
<feature type="domain" description="PAC" evidence="26">
    <location>
        <begin position="672"/>
        <end position="724"/>
    </location>
</feature>
<dbReference type="PANTHER" id="PTHR45339:SF1">
    <property type="entry name" value="HYBRID SIGNAL TRANSDUCTION HISTIDINE KINASE J"/>
    <property type="match status" value="1"/>
</dbReference>
<dbReference type="Pfam" id="PF08447">
    <property type="entry name" value="PAS_3"/>
    <property type="match status" value="1"/>
</dbReference>
<evidence type="ECO:0000256" key="5">
    <source>
        <dbReference type="ARBA" id="ARBA00022553"/>
    </source>
</evidence>
<keyword evidence="5 20" id="KW-0597">Phosphoprotein</keyword>
<evidence type="ECO:0000259" key="23">
    <source>
        <dbReference type="PROSITE" id="PS50109"/>
    </source>
</evidence>
<proteinExistence type="predicted"/>
<dbReference type="InterPro" id="IPR013767">
    <property type="entry name" value="PAS_fold"/>
</dbReference>
<keyword evidence="6" id="KW-0808">Transferase</keyword>
<dbReference type="SMART" id="SM00086">
    <property type="entry name" value="PAC"/>
    <property type="match status" value="4"/>
</dbReference>
<feature type="domain" description="HPt" evidence="27">
    <location>
        <begin position="1412"/>
        <end position="1507"/>
    </location>
</feature>
<feature type="modified residue" description="4-aspartylphosphate" evidence="20">
    <location>
        <position position="1307"/>
    </location>
</feature>
<evidence type="ECO:0000256" key="14">
    <source>
        <dbReference type="ARBA" id="ARBA00023026"/>
    </source>
</evidence>
<evidence type="ECO:0000256" key="8">
    <source>
        <dbReference type="ARBA" id="ARBA00022729"/>
    </source>
</evidence>
<dbReference type="Proteomes" id="UP000239326">
    <property type="component" value="Chromosome"/>
</dbReference>
<dbReference type="Gene3D" id="3.30.565.10">
    <property type="entry name" value="Histidine kinase-like ATPase, C-terminal domain"/>
    <property type="match status" value="1"/>
</dbReference>
<dbReference type="SUPFAM" id="SSF52172">
    <property type="entry name" value="CheY-like"/>
    <property type="match status" value="2"/>
</dbReference>
<comment type="subcellular location">
    <subcellularLocation>
        <location evidence="2">Cell membrane</location>
        <topology evidence="2">Multi-pass membrane protein</topology>
    </subcellularLocation>
</comment>
<dbReference type="PANTHER" id="PTHR45339">
    <property type="entry name" value="HYBRID SIGNAL TRANSDUCTION HISTIDINE KINASE J"/>
    <property type="match status" value="1"/>
</dbReference>
<evidence type="ECO:0000256" key="19">
    <source>
        <dbReference type="PROSITE-ProRule" id="PRU00110"/>
    </source>
</evidence>
<dbReference type="InterPro" id="IPR013655">
    <property type="entry name" value="PAS_fold_3"/>
</dbReference>
<dbReference type="InterPro" id="IPR001789">
    <property type="entry name" value="Sig_transdc_resp-reg_receiver"/>
</dbReference>
<dbReference type="InterPro" id="IPR011006">
    <property type="entry name" value="CheY-like_superfamily"/>
</dbReference>
<evidence type="ECO:0000256" key="2">
    <source>
        <dbReference type="ARBA" id="ARBA00004651"/>
    </source>
</evidence>
<evidence type="ECO:0000256" key="3">
    <source>
        <dbReference type="ARBA" id="ARBA00012438"/>
    </source>
</evidence>
<dbReference type="PROSITE" id="PS50113">
    <property type="entry name" value="PAC"/>
    <property type="match status" value="3"/>
</dbReference>
<dbReference type="InterPro" id="IPR003661">
    <property type="entry name" value="HisK_dim/P_dom"/>
</dbReference>
<dbReference type="FunFam" id="1.10.287.130:FF:000038">
    <property type="entry name" value="Sensory transduction histidine kinase"/>
    <property type="match status" value="1"/>
</dbReference>
<feature type="domain" description="Response regulatory" evidence="24">
    <location>
        <begin position="1108"/>
        <end position="1229"/>
    </location>
</feature>
<evidence type="ECO:0000256" key="7">
    <source>
        <dbReference type="ARBA" id="ARBA00022692"/>
    </source>
</evidence>
<dbReference type="SMART" id="SM00073">
    <property type="entry name" value="HPT"/>
    <property type="match status" value="1"/>
</dbReference>
<dbReference type="InterPro" id="IPR036097">
    <property type="entry name" value="HisK_dim/P_sf"/>
</dbReference>
<dbReference type="Pfam" id="PF00989">
    <property type="entry name" value="PAS"/>
    <property type="match status" value="1"/>
</dbReference>
<dbReference type="Pfam" id="PF02518">
    <property type="entry name" value="HATPase_c"/>
    <property type="match status" value="1"/>
</dbReference>
<dbReference type="InterPro" id="IPR000014">
    <property type="entry name" value="PAS"/>
</dbReference>
<evidence type="ECO:0000256" key="10">
    <source>
        <dbReference type="ARBA" id="ARBA00022777"/>
    </source>
</evidence>
<feature type="domain" description="PAS" evidence="25">
    <location>
        <begin position="339"/>
        <end position="384"/>
    </location>
</feature>
<gene>
    <name evidence="28" type="ORF">C6571_12945</name>
</gene>
<dbReference type="InterPro" id="IPR036890">
    <property type="entry name" value="HATPase_C_sf"/>
</dbReference>
<dbReference type="Pfam" id="PF00072">
    <property type="entry name" value="Response_reg"/>
    <property type="match status" value="2"/>
</dbReference>
<dbReference type="NCBIfam" id="TIGR00229">
    <property type="entry name" value="sensory_box"/>
    <property type="match status" value="3"/>
</dbReference>
<dbReference type="InterPro" id="IPR036641">
    <property type="entry name" value="HPT_dom_sf"/>
</dbReference>
<feature type="modified residue" description="4-aspartylphosphate" evidence="20">
    <location>
        <position position="1162"/>
    </location>
</feature>
<dbReference type="PROSITE" id="PS50109">
    <property type="entry name" value="HIS_KIN"/>
    <property type="match status" value="1"/>
</dbReference>